<reference evidence="2" key="2">
    <citation type="submission" date="2016-06" db="EMBL/GenBank/DDBJ databases">
        <title>The genome of a short-lived fish provides insights into sex chromosome evolution and the genetic control of aging.</title>
        <authorList>
            <person name="Reichwald K."/>
            <person name="Felder M."/>
            <person name="Petzold A."/>
            <person name="Koch P."/>
            <person name="Groth M."/>
            <person name="Platzer M."/>
        </authorList>
    </citation>
    <scope>NUCLEOTIDE SEQUENCE</scope>
    <source>
        <tissue evidence="2">Brain</tissue>
    </source>
</reference>
<feature type="region of interest" description="Disordered" evidence="1">
    <location>
        <begin position="69"/>
        <end position="90"/>
    </location>
</feature>
<evidence type="ECO:0000256" key="1">
    <source>
        <dbReference type="SAM" id="MobiDB-lite"/>
    </source>
</evidence>
<name>A0A1A7XK80_9TELE</name>
<reference evidence="2" key="1">
    <citation type="submission" date="2016-05" db="EMBL/GenBank/DDBJ databases">
        <authorList>
            <person name="Lavstsen T."/>
            <person name="Jespersen J.S."/>
        </authorList>
    </citation>
    <scope>NUCLEOTIDE SEQUENCE</scope>
    <source>
        <tissue evidence="2">Brain</tissue>
    </source>
</reference>
<feature type="non-terminal residue" evidence="2">
    <location>
        <position position="90"/>
    </location>
</feature>
<sequence length="90" mass="10344">APRVHNMCTSNATLQETMYPTTTCPFFEKDLYKYICCFCFFYTATQLRAPRWKSMFQKVPEPLNRPRCEVSSADPSFHLNNSASSVSCSL</sequence>
<gene>
    <name evidence="2" type="primary">Nfu_g_1_013592</name>
</gene>
<evidence type="ECO:0000313" key="2">
    <source>
        <dbReference type="EMBL" id="SBP18250.1"/>
    </source>
</evidence>
<feature type="non-terminal residue" evidence="2">
    <location>
        <position position="1"/>
    </location>
</feature>
<accession>A0A1A7XK80</accession>
<protein>
    <submittedName>
        <fullName evidence="2">Uncharacterized protein</fullName>
    </submittedName>
</protein>
<organism evidence="2">
    <name type="scientific">Iconisemion striatum</name>
    <dbReference type="NCBI Taxonomy" id="60296"/>
    <lineage>
        <taxon>Eukaryota</taxon>
        <taxon>Metazoa</taxon>
        <taxon>Chordata</taxon>
        <taxon>Craniata</taxon>
        <taxon>Vertebrata</taxon>
        <taxon>Euteleostomi</taxon>
        <taxon>Actinopterygii</taxon>
        <taxon>Neopterygii</taxon>
        <taxon>Teleostei</taxon>
        <taxon>Neoteleostei</taxon>
        <taxon>Acanthomorphata</taxon>
        <taxon>Ovalentaria</taxon>
        <taxon>Atherinomorphae</taxon>
        <taxon>Cyprinodontiformes</taxon>
        <taxon>Nothobranchiidae</taxon>
        <taxon>Iconisemion</taxon>
    </lineage>
</organism>
<feature type="compositionally biased region" description="Polar residues" evidence="1">
    <location>
        <begin position="78"/>
        <end position="90"/>
    </location>
</feature>
<dbReference type="EMBL" id="HADW01016850">
    <property type="protein sequence ID" value="SBP18250.1"/>
    <property type="molecule type" value="Transcribed_RNA"/>
</dbReference>
<proteinExistence type="predicted"/>
<dbReference type="AlphaFoldDB" id="A0A1A7XK80"/>